<sequence>MLSSQMLPRLACWTHRTLFHSLHFPSSSISSSRKRFCVNCFNKKMDEHSNLLARDRKRANFRLCKLSNYISEILEIQADKPSLHVLVVPGNPGVILFYEDFVEFLYELLGGTASITAIGQVSHSRKDLEHGRLFSLQEQINHKIDFIKEELQDIKIPIILVGHSIGSYISIEMFKKSLEKVKYCIGLYPFLTLNPHSITQSIIGKIAQSQILAAALSYLIASLGLLPVKALTFIVRKSLGKSWSANAVEAACSHLSQYHTMRNVLYMAMTEFKELAETPDWAFLRERKDQCAFLFGDDDHWGPLQLHEEISKQVPGIPLFIERENHTHGFSCTEAGSLWVAQHVANLIKNQVACANQ</sequence>
<name>A0ACB0IK10_TRIPR</name>
<evidence type="ECO:0000313" key="2">
    <source>
        <dbReference type="Proteomes" id="UP001177021"/>
    </source>
</evidence>
<protein>
    <submittedName>
        <fullName evidence="1">Uncharacterized protein</fullName>
    </submittedName>
</protein>
<proteinExistence type="predicted"/>
<dbReference type="EMBL" id="CASHSV030000001">
    <property type="protein sequence ID" value="CAJ2632278.1"/>
    <property type="molecule type" value="Genomic_DNA"/>
</dbReference>
<comment type="caution">
    <text evidence="1">The sequence shown here is derived from an EMBL/GenBank/DDBJ whole genome shotgun (WGS) entry which is preliminary data.</text>
</comment>
<reference evidence="1" key="1">
    <citation type="submission" date="2023-10" db="EMBL/GenBank/DDBJ databases">
        <authorList>
            <person name="Rodriguez Cubillos JULIANA M."/>
            <person name="De Vega J."/>
        </authorList>
    </citation>
    <scope>NUCLEOTIDE SEQUENCE</scope>
</reference>
<accession>A0ACB0IK10</accession>
<gene>
    <name evidence="1" type="ORF">MILVUS5_LOCUS3618</name>
</gene>
<organism evidence="1 2">
    <name type="scientific">Trifolium pratense</name>
    <name type="common">Red clover</name>
    <dbReference type="NCBI Taxonomy" id="57577"/>
    <lineage>
        <taxon>Eukaryota</taxon>
        <taxon>Viridiplantae</taxon>
        <taxon>Streptophyta</taxon>
        <taxon>Embryophyta</taxon>
        <taxon>Tracheophyta</taxon>
        <taxon>Spermatophyta</taxon>
        <taxon>Magnoliopsida</taxon>
        <taxon>eudicotyledons</taxon>
        <taxon>Gunneridae</taxon>
        <taxon>Pentapetalae</taxon>
        <taxon>rosids</taxon>
        <taxon>fabids</taxon>
        <taxon>Fabales</taxon>
        <taxon>Fabaceae</taxon>
        <taxon>Papilionoideae</taxon>
        <taxon>50 kb inversion clade</taxon>
        <taxon>NPAAA clade</taxon>
        <taxon>Hologalegina</taxon>
        <taxon>IRL clade</taxon>
        <taxon>Trifolieae</taxon>
        <taxon>Trifolium</taxon>
    </lineage>
</organism>
<keyword evidence="2" id="KW-1185">Reference proteome</keyword>
<evidence type="ECO:0000313" key="1">
    <source>
        <dbReference type="EMBL" id="CAJ2632278.1"/>
    </source>
</evidence>
<dbReference type="Proteomes" id="UP001177021">
    <property type="component" value="Unassembled WGS sequence"/>
</dbReference>